<dbReference type="OrthoDB" id="5839at2759"/>
<keyword evidence="5 6" id="KW-0342">GTP-binding</keyword>
<dbReference type="InterPro" id="IPR030228">
    <property type="entry name" value="Gpn3"/>
</dbReference>
<dbReference type="InterPro" id="IPR027417">
    <property type="entry name" value="P-loop_NTPase"/>
</dbReference>
<evidence type="ECO:0000256" key="4">
    <source>
        <dbReference type="ARBA" id="ARBA00022801"/>
    </source>
</evidence>
<dbReference type="CDD" id="cd17872">
    <property type="entry name" value="GPN3"/>
    <property type="match status" value="1"/>
</dbReference>
<organism evidence="7 8">
    <name type="scientific">Thamnocephalis sphaerospora</name>
    <dbReference type="NCBI Taxonomy" id="78915"/>
    <lineage>
        <taxon>Eukaryota</taxon>
        <taxon>Fungi</taxon>
        <taxon>Fungi incertae sedis</taxon>
        <taxon>Zoopagomycota</taxon>
        <taxon>Zoopagomycotina</taxon>
        <taxon>Zoopagomycetes</taxon>
        <taxon>Zoopagales</taxon>
        <taxon>Sigmoideomycetaceae</taxon>
        <taxon>Thamnocephalis</taxon>
    </lineage>
</organism>
<dbReference type="Gene3D" id="3.40.50.300">
    <property type="entry name" value="P-loop containing nucleotide triphosphate hydrolases"/>
    <property type="match status" value="1"/>
</dbReference>
<keyword evidence="4 6" id="KW-0378">Hydrolase</keyword>
<name>A0A4P9XV99_9FUNG</name>
<evidence type="ECO:0000313" key="7">
    <source>
        <dbReference type="EMBL" id="RKP10197.1"/>
    </source>
</evidence>
<evidence type="ECO:0000256" key="6">
    <source>
        <dbReference type="RuleBase" id="RU365059"/>
    </source>
</evidence>
<dbReference type="Proteomes" id="UP000271241">
    <property type="component" value="Unassembled WGS sequence"/>
</dbReference>
<evidence type="ECO:0000313" key="8">
    <source>
        <dbReference type="Proteomes" id="UP000271241"/>
    </source>
</evidence>
<dbReference type="GO" id="GO:0005525">
    <property type="term" value="F:GTP binding"/>
    <property type="evidence" value="ECO:0007669"/>
    <property type="project" value="UniProtKB-KW"/>
</dbReference>
<dbReference type="SUPFAM" id="SSF52540">
    <property type="entry name" value="P-loop containing nucleoside triphosphate hydrolases"/>
    <property type="match status" value="1"/>
</dbReference>
<dbReference type="GO" id="GO:0003924">
    <property type="term" value="F:GTPase activity"/>
    <property type="evidence" value="ECO:0007669"/>
    <property type="project" value="TreeGrafter"/>
</dbReference>
<keyword evidence="8" id="KW-1185">Reference proteome</keyword>
<gene>
    <name evidence="7" type="ORF">THASP1DRAFT_34195</name>
</gene>
<dbReference type="EMBL" id="KZ992465">
    <property type="protein sequence ID" value="RKP10197.1"/>
    <property type="molecule type" value="Genomic_DNA"/>
</dbReference>
<evidence type="ECO:0000256" key="1">
    <source>
        <dbReference type="ARBA" id="ARBA00005290"/>
    </source>
</evidence>
<dbReference type="AlphaFoldDB" id="A0A4P9XV99"/>
<reference evidence="8" key="1">
    <citation type="journal article" date="2018" name="Nat. Microbiol.">
        <title>Leveraging single-cell genomics to expand the fungal tree of life.</title>
        <authorList>
            <person name="Ahrendt S.R."/>
            <person name="Quandt C.A."/>
            <person name="Ciobanu D."/>
            <person name="Clum A."/>
            <person name="Salamov A."/>
            <person name="Andreopoulos B."/>
            <person name="Cheng J.F."/>
            <person name="Woyke T."/>
            <person name="Pelin A."/>
            <person name="Henrissat B."/>
            <person name="Reynolds N.K."/>
            <person name="Benny G.L."/>
            <person name="Smith M.E."/>
            <person name="James T.Y."/>
            <person name="Grigoriev I.V."/>
        </authorList>
    </citation>
    <scope>NUCLEOTIDE SEQUENCE [LARGE SCALE GENOMIC DNA]</scope>
    <source>
        <strain evidence="8">RSA 1356</strain>
    </source>
</reference>
<proteinExistence type="inferred from homology"/>
<dbReference type="Pfam" id="PF03029">
    <property type="entry name" value="ATP_bind_1"/>
    <property type="match status" value="1"/>
</dbReference>
<evidence type="ECO:0000256" key="3">
    <source>
        <dbReference type="ARBA" id="ARBA00022741"/>
    </source>
</evidence>
<comment type="subunit">
    <text evidence="6">Binds to RNA polymerase II (RNAPII).</text>
</comment>
<comment type="function">
    <text evidence="6">Small GTPase required for proper nuclear import of RNA polymerase II and III (RNAPII and RNAPIII). May act at an RNAP assembly step prior to nuclear import.</text>
</comment>
<dbReference type="STRING" id="78915.A0A4P9XV99"/>
<dbReference type="PANTHER" id="PTHR21231:SF7">
    <property type="entry name" value="GPN-LOOP GTPASE 3"/>
    <property type="match status" value="1"/>
</dbReference>
<accession>A0A4P9XV99</accession>
<dbReference type="FunFam" id="3.40.50.300:FF:000552">
    <property type="entry name" value="GPN-loop GTPase 3"/>
    <property type="match status" value="1"/>
</dbReference>
<protein>
    <recommendedName>
        <fullName evidence="2 6">GPN-loop GTPase 3</fullName>
    </recommendedName>
</protein>
<dbReference type="PANTHER" id="PTHR21231">
    <property type="entry name" value="XPA-BINDING PROTEIN 1-RELATED"/>
    <property type="match status" value="1"/>
</dbReference>
<dbReference type="InterPro" id="IPR004130">
    <property type="entry name" value="Gpn"/>
</dbReference>
<sequence>MGPAGSGKSTYCATMLQHCEAAKRTVHLMNLDPAAEKFEYSPAVDIRDLISLEDVMEELHLGPNGGLIYCMEYLLENLDWLDEAVGDYENDYLIIDCPGQIELYTHFPYMRSLCDHLRRLGYAICGVYVLESQFMVDKSKYFSGTLSAMSAMVQLEIPHINVMSKMDLMAEMPETELERYLNADPSLLLEDPSSRSSAKFSRLNEAIVQLVEDYNMVGFIPLNIRDEDSVEYVLSHVDNAIQFGEDQEPREPARLYTGRFAAR</sequence>
<comment type="similarity">
    <text evidence="1 6">Belongs to the GPN-loop GTPase family.</text>
</comment>
<evidence type="ECO:0000256" key="5">
    <source>
        <dbReference type="ARBA" id="ARBA00023134"/>
    </source>
</evidence>
<evidence type="ECO:0000256" key="2">
    <source>
        <dbReference type="ARBA" id="ARBA00014587"/>
    </source>
</evidence>
<keyword evidence="3 6" id="KW-0547">Nucleotide-binding</keyword>